<keyword evidence="2" id="KW-1185">Reference proteome</keyword>
<dbReference type="Proteomes" id="UP000664701">
    <property type="component" value="Chromosome"/>
</dbReference>
<dbReference type="Gene3D" id="3.30.540.10">
    <property type="entry name" value="Fructose-1,6-Bisphosphatase, subunit A, domain 1"/>
    <property type="match status" value="1"/>
</dbReference>
<sequence length="258" mass="28679">MQILISEIKYWMTEAGEMIKTALFDDALTVDTKSERKDLVTNVDKIVQTYFAQKILAFDPKAKILGEENGQDHLNKWNGRVFIIDPIDGTMNFVLERENFCIMLAVYEEGQGILGFIYDVIKGQLLWGGRDIGVFLNEERVPQPANVSLKDGLLGMNAAMYARNSHNAQIMGDRAMGVRMSGCAGLELMGMALGRRVGYVSNLAPWDYAAGGVLIEALGMKMSHITGRKLKLDGRERFLAGTPSAYEEMLALSQQNDD</sequence>
<dbReference type="PANTHER" id="PTHR20854">
    <property type="entry name" value="INOSITOL MONOPHOSPHATASE"/>
    <property type="match status" value="1"/>
</dbReference>
<protein>
    <submittedName>
        <fullName evidence="1">Myo-inositol-1(Or 4)-monophosphatase</fullName>
    </submittedName>
</protein>
<dbReference type="RefSeq" id="WP_207940830.1">
    <property type="nucleotide sequence ID" value="NZ_CP147251.1"/>
</dbReference>
<dbReference type="EMBL" id="CP147251">
    <property type="protein sequence ID" value="WYJ76991.1"/>
    <property type="molecule type" value="Genomic_DNA"/>
</dbReference>
<dbReference type="PANTHER" id="PTHR20854:SF4">
    <property type="entry name" value="INOSITOL-1-MONOPHOSPHATASE-RELATED"/>
    <property type="match status" value="1"/>
</dbReference>
<dbReference type="CDD" id="cd01637">
    <property type="entry name" value="IMPase_like"/>
    <property type="match status" value="1"/>
</dbReference>
<dbReference type="SUPFAM" id="SSF56655">
    <property type="entry name" value="Carbohydrate phosphatase"/>
    <property type="match status" value="1"/>
</dbReference>
<dbReference type="Pfam" id="PF00459">
    <property type="entry name" value="Inositol_P"/>
    <property type="match status" value="1"/>
</dbReference>
<dbReference type="PRINTS" id="PR00377">
    <property type="entry name" value="IMPHPHTASES"/>
</dbReference>
<gene>
    <name evidence="1" type="ORF">DOK78_001629</name>
</gene>
<accession>A0ABZ2SPB8</accession>
<organism evidence="1 2">
    <name type="scientific">Candidatus Enterococcus lowellii</name>
    <dbReference type="NCBI Taxonomy" id="2230877"/>
    <lineage>
        <taxon>Bacteria</taxon>
        <taxon>Bacillati</taxon>
        <taxon>Bacillota</taxon>
        <taxon>Bacilli</taxon>
        <taxon>Lactobacillales</taxon>
        <taxon>Enterococcaceae</taxon>
        <taxon>Enterococcus</taxon>
    </lineage>
</organism>
<evidence type="ECO:0000313" key="2">
    <source>
        <dbReference type="Proteomes" id="UP000664701"/>
    </source>
</evidence>
<reference evidence="1 2" key="1">
    <citation type="submission" date="2024-03" db="EMBL/GenBank/DDBJ databases">
        <title>The Genome Sequence of Enterococcus sp. DIV2402.</title>
        <authorList>
            <consortium name="The Broad Institute Genomics Platform"/>
            <consortium name="The Broad Institute Microbial Omics Core"/>
            <consortium name="The Broad Institute Genomic Center for Infectious Diseases"/>
            <person name="Earl A."/>
            <person name="Manson A."/>
            <person name="Gilmore M."/>
            <person name="Schwartman J."/>
            <person name="Shea T."/>
            <person name="Abouelleil A."/>
            <person name="Cao P."/>
            <person name="Chapman S."/>
            <person name="Cusick C."/>
            <person name="Young S."/>
            <person name="Neafsey D."/>
            <person name="Nusbaum C."/>
            <person name="Birren B."/>
        </authorList>
    </citation>
    <scope>NUCLEOTIDE SEQUENCE [LARGE SCALE GENOMIC DNA]</scope>
    <source>
        <strain evidence="1 2">DIV2402</strain>
    </source>
</reference>
<dbReference type="Gene3D" id="3.40.190.80">
    <property type="match status" value="1"/>
</dbReference>
<name>A0ABZ2SPB8_9ENTE</name>
<evidence type="ECO:0000313" key="1">
    <source>
        <dbReference type="EMBL" id="WYJ76991.1"/>
    </source>
</evidence>
<dbReference type="InterPro" id="IPR000760">
    <property type="entry name" value="Inositol_monophosphatase-like"/>
</dbReference>
<proteinExistence type="predicted"/>